<evidence type="ECO:0000313" key="1">
    <source>
        <dbReference type="EMBL" id="EFN70803.1"/>
    </source>
</evidence>
<feature type="non-terminal residue" evidence="1">
    <location>
        <position position="1"/>
    </location>
</feature>
<dbReference type="EMBL" id="GL437203">
    <property type="protein sequence ID" value="EFN70803.1"/>
    <property type="molecule type" value="Genomic_DNA"/>
</dbReference>
<name>E2A6T7_CAMFO</name>
<proteinExistence type="predicted"/>
<dbReference type="InParanoid" id="E2A6T7"/>
<protein>
    <submittedName>
        <fullName evidence="1">Uncharacterized protein</fullName>
    </submittedName>
</protein>
<keyword evidence="2" id="KW-1185">Reference proteome</keyword>
<sequence>IGSLRACLAAFSRHWEFSRMRGRLLTGLGVCARAWQHSHVIGGLRACVAAFSRD</sequence>
<accession>E2A6T7</accession>
<feature type="non-terminal residue" evidence="1">
    <location>
        <position position="54"/>
    </location>
</feature>
<organism evidence="2">
    <name type="scientific">Camponotus floridanus</name>
    <name type="common">Florida carpenter ant</name>
    <dbReference type="NCBI Taxonomy" id="104421"/>
    <lineage>
        <taxon>Eukaryota</taxon>
        <taxon>Metazoa</taxon>
        <taxon>Ecdysozoa</taxon>
        <taxon>Arthropoda</taxon>
        <taxon>Hexapoda</taxon>
        <taxon>Insecta</taxon>
        <taxon>Pterygota</taxon>
        <taxon>Neoptera</taxon>
        <taxon>Endopterygota</taxon>
        <taxon>Hymenoptera</taxon>
        <taxon>Apocrita</taxon>
        <taxon>Aculeata</taxon>
        <taxon>Formicoidea</taxon>
        <taxon>Formicidae</taxon>
        <taxon>Formicinae</taxon>
        <taxon>Camponotus</taxon>
    </lineage>
</organism>
<dbReference type="Proteomes" id="UP000000311">
    <property type="component" value="Unassembled WGS sequence"/>
</dbReference>
<reference evidence="1 2" key="1">
    <citation type="journal article" date="2010" name="Science">
        <title>Genomic comparison of the ants Camponotus floridanus and Harpegnathos saltator.</title>
        <authorList>
            <person name="Bonasio R."/>
            <person name="Zhang G."/>
            <person name="Ye C."/>
            <person name="Mutti N.S."/>
            <person name="Fang X."/>
            <person name="Qin N."/>
            <person name="Donahue G."/>
            <person name="Yang P."/>
            <person name="Li Q."/>
            <person name="Li C."/>
            <person name="Zhang P."/>
            <person name="Huang Z."/>
            <person name="Berger S.L."/>
            <person name="Reinberg D."/>
            <person name="Wang J."/>
            <person name="Liebig J."/>
        </authorList>
    </citation>
    <scope>NUCLEOTIDE SEQUENCE [LARGE SCALE GENOMIC DNA]</scope>
    <source>
        <strain evidence="2">C129</strain>
    </source>
</reference>
<dbReference type="AlphaFoldDB" id="E2A6T7"/>
<evidence type="ECO:0000313" key="2">
    <source>
        <dbReference type="Proteomes" id="UP000000311"/>
    </source>
</evidence>
<gene>
    <name evidence="1" type="ORF">EAG_02475</name>
</gene>